<dbReference type="InterPro" id="IPR001357">
    <property type="entry name" value="BRCT_dom"/>
</dbReference>
<dbReference type="InterPro" id="IPR011011">
    <property type="entry name" value="Znf_FYVE_PHD"/>
</dbReference>
<dbReference type="SUPFAM" id="SSF52113">
    <property type="entry name" value="BRCT domain"/>
    <property type="match status" value="3"/>
</dbReference>
<dbReference type="CDD" id="cd17730">
    <property type="entry name" value="BRCT_PAXIP1_rpt4"/>
    <property type="match status" value="1"/>
</dbReference>
<dbReference type="GeneID" id="104598819"/>
<dbReference type="SMART" id="SM00292">
    <property type="entry name" value="BRCT"/>
    <property type="match status" value="4"/>
</dbReference>
<feature type="region of interest" description="Disordered" evidence="2">
    <location>
        <begin position="575"/>
        <end position="601"/>
    </location>
</feature>
<dbReference type="InterPro" id="IPR001965">
    <property type="entry name" value="Znf_PHD"/>
</dbReference>
<dbReference type="CDD" id="cd17738">
    <property type="entry name" value="BRCT_TopBP1_rpt7"/>
    <property type="match status" value="1"/>
</dbReference>
<dbReference type="AlphaFoldDB" id="A0A1U7ZZP7"/>
<dbReference type="eggNOG" id="KOG1929">
    <property type="taxonomic scope" value="Eukaryota"/>
</dbReference>
<feature type="coiled-coil region" evidence="1">
    <location>
        <begin position="197"/>
        <end position="224"/>
    </location>
</feature>
<dbReference type="PROSITE" id="PS50016">
    <property type="entry name" value="ZF_PHD_2"/>
    <property type="match status" value="1"/>
</dbReference>
<dbReference type="SUPFAM" id="SSF57903">
    <property type="entry name" value="FYVE/PHD zinc finger"/>
    <property type="match status" value="1"/>
</dbReference>
<evidence type="ECO:0000313" key="3">
    <source>
        <dbReference type="Proteomes" id="UP000189703"/>
    </source>
</evidence>
<gene>
    <name evidence="4" type="primary">LOC104598819</name>
</gene>
<feature type="compositionally biased region" description="Polar residues" evidence="2">
    <location>
        <begin position="582"/>
        <end position="596"/>
    </location>
</feature>
<dbReference type="GO" id="GO:0000724">
    <property type="term" value="P:double-strand break repair via homologous recombination"/>
    <property type="evidence" value="ECO:0000318"/>
    <property type="project" value="GO_Central"/>
</dbReference>
<dbReference type="OMA" id="DSHNWSY"/>
<keyword evidence="3" id="KW-1185">Reference proteome</keyword>
<dbReference type="CDD" id="cd17711">
    <property type="entry name" value="BRCT_PAXIP1_rpt3"/>
    <property type="match status" value="1"/>
</dbReference>
<dbReference type="SMART" id="SM00249">
    <property type="entry name" value="PHD"/>
    <property type="match status" value="1"/>
</dbReference>
<organism evidence="3 4">
    <name type="scientific">Nelumbo nucifera</name>
    <name type="common">Sacred lotus</name>
    <dbReference type="NCBI Taxonomy" id="4432"/>
    <lineage>
        <taxon>Eukaryota</taxon>
        <taxon>Viridiplantae</taxon>
        <taxon>Streptophyta</taxon>
        <taxon>Embryophyta</taxon>
        <taxon>Tracheophyta</taxon>
        <taxon>Spermatophyta</taxon>
        <taxon>Magnoliopsida</taxon>
        <taxon>Proteales</taxon>
        <taxon>Nelumbonaceae</taxon>
        <taxon>Nelumbo</taxon>
    </lineage>
</organism>
<feature type="compositionally biased region" description="Basic and acidic residues" evidence="2">
    <location>
        <begin position="834"/>
        <end position="861"/>
    </location>
</feature>
<dbReference type="Pfam" id="PF00533">
    <property type="entry name" value="BRCT"/>
    <property type="match status" value="1"/>
</dbReference>
<accession>A0A1U7ZZP7</accession>
<reference evidence="4" key="1">
    <citation type="submission" date="2025-08" db="UniProtKB">
        <authorList>
            <consortium name="RefSeq"/>
        </authorList>
    </citation>
    <scope>IDENTIFICATION</scope>
</reference>
<dbReference type="Pfam" id="PF12738">
    <property type="entry name" value="PTCB-BRCT"/>
    <property type="match status" value="1"/>
</dbReference>
<feature type="compositionally biased region" description="Polar residues" evidence="2">
    <location>
        <begin position="823"/>
        <end position="833"/>
    </location>
</feature>
<sequence>MFERGEDSSYDHLTKMFLGVHFILVGFDPTDEAKVRSKLVDGGGVDVGQYSPSCTHVIVDKIVYDDSICVAARNDGKTLVTGLWVDHSFDIGMPMDPSMVLYRPVKDLNGIPGAKALSICLTGYQRQDREDIMKMVGLMGAHFSKPLVANKVTHLICYKFEGEKYELAKKMKKIKLVNHRWLEDCLRAWEILPEGSYNKSGYELEILEAEAKDSEEETEDGIDNKKFEKGNVLGATNSHVAIQKSSEMSVPPEEVSNIQQKTASPPKCVSNVAADVVNKRLITSPMKGSEADKSQGFHDKNRKSLEEFECQSSGAYCRNPVNDEASIPFERTPNPNIGCGESTSIARSTKRSHSDELNLNSLSYSRKTSRRSPVSISMFSKEHLNHVTGSPQLNLQENIISSGIKMLTNGKELYHEERQTGALPQKRKIDVSGTIFTSPKKVIHDLNASTSGSPINAKYKGLESSYLKISAPQMESIPSVSNRTSPVDDNGTLKSVENQPTCLLATKPLNLTESLKCELLISKNMTYDGTESPSGNKADKHTEDKIGEPSLNVLEWSNVPSKSNIERHEIIRMAEPADRGEPQNQQQDGEALSPNTKDLDMDIEKSGTPSNLGINNGMNDEAYSGTCTKKVVRKSLGSRPKLSTAKTRKSSILGKPISPNEAVLCSVQDKEKLEYEKVGAERLKVSGLTFKDKVLEAKENEVLLSANKFERKTENKATEAQVPEDKDRDDLDKTFCAEKPEMVGPTFSVNVAIAEKSNQMQGSKFRTKAKSLYMDDDKVSLGESKDGDELKKESNSKKSKTDELTSKAGVIAVEKTNRGKHPSCTTKKNSISRTNEKGISKDAEGEGFEDNRCDEKTDMPKAKQVCCPARKPKSKTSSERKMEKSTDAEKENKPIDNGGQNSNSLKNGKPTAKSKREPMKNNQMVRATDVDGEQISGCPNFTSREPVWFILSGHHLQKKEFQQVIKRLKGRLCRDSHHWSYQATHFIVPDPVRRTEKFFAAAASGRWILKTDYLTASNQAGKFLVEEPYEWYRNGLSEDGAINLEAPRKWRLLRERTGHGAFHGMQVIIYGECITPPLDTLKRVVKAGGGTILATCPPYTRFLKSEVDFAIVSAGMPHVDSWVQEFLRHEIPCVVADYLVEYVCKPGYSLERHVLYKTHAWAEKSFANLLSRSEEIIDALSPAVEEATDDLTCQVCGSRDRGEVMLICGDESGSMGCGIGTHIDCCNPPLEAVPKEDWFCAKCNENNKNTNPPKKTKKKPSLLR</sequence>
<keyword evidence="1" id="KW-0175">Coiled coil</keyword>
<name>A0A1U7ZZP7_NELNU</name>
<feature type="region of interest" description="Disordered" evidence="2">
    <location>
        <begin position="526"/>
        <end position="546"/>
    </location>
</feature>
<feature type="compositionally biased region" description="Basic and acidic residues" evidence="2">
    <location>
        <begin position="776"/>
        <end position="805"/>
    </location>
</feature>
<dbReference type="Pfam" id="PF00628">
    <property type="entry name" value="PHD"/>
    <property type="match status" value="1"/>
</dbReference>
<dbReference type="FunCoup" id="A0A1U7ZZP7">
    <property type="interactions" value="52"/>
</dbReference>
<evidence type="ECO:0000256" key="2">
    <source>
        <dbReference type="SAM" id="MobiDB-lite"/>
    </source>
</evidence>
<feature type="compositionally biased region" description="Polar residues" evidence="2">
    <location>
        <begin position="526"/>
        <end position="535"/>
    </location>
</feature>
<dbReference type="GO" id="GO:0005634">
    <property type="term" value="C:nucleus"/>
    <property type="evidence" value="ECO:0000318"/>
    <property type="project" value="GO_Central"/>
</dbReference>
<dbReference type="Proteomes" id="UP000189703">
    <property type="component" value="Unplaced"/>
</dbReference>
<dbReference type="Gene3D" id="3.40.50.10190">
    <property type="entry name" value="BRCT domain"/>
    <property type="match status" value="4"/>
</dbReference>
<dbReference type="InterPro" id="IPR013083">
    <property type="entry name" value="Znf_RING/FYVE/PHD"/>
</dbReference>
<dbReference type="PANTHER" id="PTHR47181:SF2">
    <property type="entry name" value="BRCA1 C TERMINUS DOMAIN CONTAINING PROTEIN, EXPRESSED"/>
    <property type="match status" value="1"/>
</dbReference>
<dbReference type="eggNOG" id="KOG0825">
    <property type="taxonomic scope" value="Eukaryota"/>
</dbReference>
<dbReference type="KEGG" id="nnu:104598819"/>
<dbReference type="InterPro" id="IPR036420">
    <property type="entry name" value="BRCT_dom_sf"/>
</dbReference>
<proteinExistence type="predicted"/>
<dbReference type="PROSITE" id="PS50172">
    <property type="entry name" value="BRCT"/>
    <property type="match status" value="3"/>
</dbReference>
<evidence type="ECO:0000313" key="4">
    <source>
        <dbReference type="RefSeq" id="XP_010259356.1"/>
    </source>
</evidence>
<dbReference type="Gene3D" id="3.30.40.10">
    <property type="entry name" value="Zinc/RING finger domain, C3HC4 (zinc finger)"/>
    <property type="match status" value="1"/>
</dbReference>
<dbReference type="InterPro" id="IPR044254">
    <property type="entry name" value="At4g02110-like"/>
</dbReference>
<feature type="region of interest" description="Disordered" evidence="2">
    <location>
        <begin position="709"/>
        <end position="730"/>
    </location>
</feature>
<dbReference type="InterPro" id="IPR019787">
    <property type="entry name" value="Znf_PHD-finger"/>
</dbReference>
<feature type="compositionally biased region" description="Basic and acidic residues" evidence="2">
    <location>
        <begin position="876"/>
        <end position="894"/>
    </location>
</feature>
<feature type="compositionally biased region" description="Basic and acidic residues" evidence="2">
    <location>
        <begin position="537"/>
        <end position="546"/>
    </location>
</feature>
<dbReference type="OrthoDB" id="1935339at2759"/>
<dbReference type="PANTHER" id="PTHR47181">
    <property type="entry name" value="BRCA1 C TERMINUS DOMAIN CONTAINING PROTEIN, EXPRESSED"/>
    <property type="match status" value="1"/>
</dbReference>
<evidence type="ECO:0000256" key="1">
    <source>
        <dbReference type="SAM" id="Coils"/>
    </source>
</evidence>
<protein>
    <submittedName>
        <fullName evidence="4">BRCT domain-containing protein At4g02110</fullName>
    </submittedName>
</protein>
<dbReference type="RefSeq" id="XP_010259356.1">
    <property type="nucleotide sequence ID" value="XM_010261054.2"/>
</dbReference>
<feature type="region of interest" description="Disordered" evidence="2">
    <location>
        <begin position="776"/>
        <end position="921"/>
    </location>
</feature>
<dbReference type="STRING" id="4432.A0A1U7ZZP7"/>